<dbReference type="EMBL" id="VIRB01000059">
    <property type="protein sequence ID" value="NDO68841.1"/>
    <property type="molecule type" value="Genomic_DNA"/>
</dbReference>
<name>A0A9X5CCS0_9FIRM</name>
<accession>A0A9X5CCS0</accession>
<dbReference type="InterPro" id="IPR050179">
    <property type="entry name" value="Trans_hexapeptide_repeat"/>
</dbReference>
<dbReference type="RefSeq" id="WP_162205515.1">
    <property type="nucleotide sequence ID" value="NZ_VIRB01000059.1"/>
</dbReference>
<dbReference type="InterPro" id="IPR041561">
    <property type="entry name" value="PglD_N"/>
</dbReference>
<dbReference type="Pfam" id="PF00132">
    <property type="entry name" value="Hexapep"/>
    <property type="match status" value="1"/>
</dbReference>
<dbReference type="CDD" id="cd03360">
    <property type="entry name" value="LbH_AT_putative"/>
    <property type="match status" value="1"/>
</dbReference>
<dbReference type="PANTHER" id="PTHR43300">
    <property type="entry name" value="ACETYLTRANSFERASE"/>
    <property type="match status" value="1"/>
</dbReference>
<comment type="caution">
    <text evidence="4">The sequence shown here is derived from an EMBL/GenBank/DDBJ whole genome shotgun (WGS) entry which is preliminary data.</text>
</comment>
<evidence type="ECO:0000256" key="1">
    <source>
        <dbReference type="PIRSR" id="PIRSR620019-1"/>
    </source>
</evidence>
<dbReference type="Pfam" id="PF17836">
    <property type="entry name" value="PglD_N"/>
    <property type="match status" value="1"/>
</dbReference>
<dbReference type="AlphaFoldDB" id="A0A9X5CCS0"/>
<dbReference type="InterPro" id="IPR020019">
    <property type="entry name" value="AcTrfase_PglD-like"/>
</dbReference>
<feature type="site" description="Increases basicity of active site His" evidence="1">
    <location>
        <position position="144"/>
    </location>
</feature>
<gene>
    <name evidence="4" type="ORF">FMM80_09165</name>
</gene>
<protein>
    <submittedName>
        <fullName evidence="4">Acetyltransferase</fullName>
    </submittedName>
</protein>
<feature type="domain" description="PglD N-terminal" evidence="3">
    <location>
        <begin position="6"/>
        <end position="76"/>
    </location>
</feature>
<reference evidence="4 5" key="1">
    <citation type="submission" date="2019-07" db="EMBL/GenBank/DDBJ databases">
        <title>Draft genome sequences of 15 bacterial species constituting the stable defined intestinal microbiota of the GM15 gnotobiotic mouse model.</title>
        <authorList>
            <person name="Elie C."/>
            <person name="Mathieu A."/>
            <person name="Saliou A."/>
            <person name="Darnaud M."/>
            <person name="Leulier F."/>
            <person name="Tamellini A."/>
        </authorList>
    </citation>
    <scope>NUCLEOTIDE SEQUENCE [LARGE SCALE GENOMIC DNA]</scope>
    <source>
        <strain evidence="5">ASF 502</strain>
    </source>
</reference>
<proteinExistence type="predicted"/>
<dbReference type="Proteomes" id="UP000474104">
    <property type="component" value="Unassembled WGS sequence"/>
</dbReference>
<feature type="active site" description="Proton acceptor" evidence="1">
    <location>
        <position position="143"/>
    </location>
</feature>
<dbReference type="Gene3D" id="2.160.10.10">
    <property type="entry name" value="Hexapeptide repeat proteins"/>
    <property type="match status" value="1"/>
</dbReference>
<organism evidence="4 5">
    <name type="scientific">Schaedlerella arabinosiphila</name>
    <dbReference type="NCBI Taxonomy" id="2044587"/>
    <lineage>
        <taxon>Bacteria</taxon>
        <taxon>Bacillati</taxon>
        <taxon>Bacillota</taxon>
        <taxon>Clostridia</taxon>
        <taxon>Lachnospirales</taxon>
        <taxon>Lachnospiraceae</taxon>
        <taxon>Schaedlerella</taxon>
    </lineage>
</organism>
<dbReference type="SUPFAM" id="SSF51161">
    <property type="entry name" value="Trimeric LpxA-like enzymes"/>
    <property type="match status" value="1"/>
</dbReference>
<dbReference type="Gene3D" id="3.40.50.20">
    <property type="match status" value="1"/>
</dbReference>
<sequence>MKKEKKLVLIWGGGHCKSVLDAAIRMKCFKEIVIVDNNIPIGTDIMGRKVVGNDDVLPKLYLKGFLNAFITVGSIKSTDRRCDIYRNARKYGFVFPNIIDPSSSVSRYADLGDGVFIGKNAVVNSGVLIGDMSIINTGAIIEHECCIGKFTHISVSAVVCGNCEIGDCTFVGANVTIIQGVKIGMKSVIGAGNVILRNVPENSTVLRGGGVKEKA</sequence>
<dbReference type="InterPro" id="IPR011004">
    <property type="entry name" value="Trimer_LpxA-like_sf"/>
</dbReference>
<evidence type="ECO:0000256" key="2">
    <source>
        <dbReference type="PIRSR" id="PIRSR620019-2"/>
    </source>
</evidence>
<evidence type="ECO:0000313" key="4">
    <source>
        <dbReference type="EMBL" id="NDO68841.1"/>
    </source>
</evidence>
<feature type="binding site" evidence="2">
    <location>
        <position position="152"/>
    </location>
    <ligand>
        <name>acetyl-CoA</name>
        <dbReference type="ChEBI" id="CHEBI:57288"/>
    </ligand>
</feature>
<dbReference type="PANTHER" id="PTHR43300:SF7">
    <property type="entry name" value="UDP-N-ACETYLBACILLOSAMINE N-ACETYLTRANSFERASE"/>
    <property type="match status" value="1"/>
</dbReference>
<evidence type="ECO:0000313" key="5">
    <source>
        <dbReference type="Proteomes" id="UP000474104"/>
    </source>
</evidence>
<evidence type="ECO:0000259" key="3">
    <source>
        <dbReference type="Pfam" id="PF17836"/>
    </source>
</evidence>
<dbReference type="InterPro" id="IPR001451">
    <property type="entry name" value="Hexapep"/>
</dbReference>
<dbReference type="NCBIfam" id="TIGR03570">
    <property type="entry name" value="NeuD_NnaD"/>
    <property type="match status" value="1"/>
</dbReference>
<dbReference type="Pfam" id="PF14602">
    <property type="entry name" value="Hexapep_2"/>
    <property type="match status" value="1"/>
</dbReference>